<dbReference type="PANTHER" id="PTHR38074:SF1">
    <property type="entry name" value="ALTERED INHERITANCE OF MITOCHONDRIA PROTEIN 24, MITOCHONDRIAL"/>
    <property type="match status" value="1"/>
</dbReference>
<sequence length="253" mass="28070">MEKQPFDIIETVPSIYSTFEVLQYKPLELGDFYYSQNSGMRLKQVRIKLNNGAVMIEAGSLHFLKGQISMDNSMGGTKGLINKLTTSMLTNESLFKPVYTGQGEIYLEPSFHHFIPYELNNEEVIVDKGMFYCCDSAIHVGLATQKNISSAVKGGEGLFQTKLSGTGICILKSPVPYQEIVKLELDNERLQVDGNFALLRSGNIQFTVEKSSKSIIGSVTSGEGLLQTFTGTGTVWLAPTQFLYERANRNLQP</sequence>
<reference evidence="1" key="1">
    <citation type="submission" date="2020-09" db="EMBL/GenBank/DDBJ databases">
        <title>A novel bacterium of genus Hazenella, isolated from South China Sea.</title>
        <authorList>
            <person name="Huang H."/>
            <person name="Mo K."/>
            <person name="Hu Y."/>
        </authorList>
    </citation>
    <scope>NUCLEOTIDE SEQUENCE</scope>
    <source>
        <strain evidence="1">IB182357</strain>
    </source>
</reference>
<dbReference type="RefSeq" id="WP_191139281.1">
    <property type="nucleotide sequence ID" value="NZ_JACXAG020000002.1"/>
</dbReference>
<dbReference type="InterPro" id="IPR002838">
    <property type="entry name" value="AIM24"/>
</dbReference>
<comment type="caution">
    <text evidence="1">The sequence shown here is derived from an EMBL/GenBank/DDBJ whole genome shotgun (WGS) entry which is preliminary data.</text>
</comment>
<dbReference type="InterPro" id="IPR036983">
    <property type="entry name" value="AIM24_sf"/>
</dbReference>
<dbReference type="EMBL" id="JACXAH010000002">
    <property type="protein sequence ID" value="MBD1370807.1"/>
    <property type="molecule type" value="Genomic_DNA"/>
</dbReference>
<dbReference type="PANTHER" id="PTHR38074">
    <property type="entry name" value="ALTERED INHERITANCE OF MITOCHONDRIA PROTEIN 24, MITOCHONDRIAL"/>
    <property type="match status" value="1"/>
</dbReference>
<dbReference type="Gene3D" id="3.60.160.10">
    <property type="entry name" value="Mitochondrial biogenesis AIM24"/>
    <property type="match status" value="1"/>
</dbReference>
<keyword evidence="2" id="KW-1185">Reference proteome</keyword>
<dbReference type="Pfam" id="PF01987">
    <property type="entry name" value="AIM24"/>
    <property type="match status" value="1"/>
</dbReference>
<organism evidence="1 2">
    <name type="scientific">Polycladospora coralii</name>
    <dbReference type="NCBI Taxonomy" id="2771432"/>
    <lineage>
        <taxon>Bacteria</taxon>
        <taxon>Bacillati</taxon>
        <taxon>Bacillota</taxon>
        <taxon>Bacilli</taxon>
        <taxon>Bacillales</taxon>
        <taxon>Thermoactinomycetaceae</taxon>
        <taxon>Polycladospora</taxon>
    </lineage>
</organism>
<name>A0A926N773_9BACL</name>
<dbReference type="InterPro" id="IPR016031">
    <property type="entry name" value="Trp_RNA-bd_attenuator-like_dom"/>
</dbReference>
<gene>
    <name evidence="1" type="ORF">IC620_00335</name>
</gene>
<proteinExistence type="predicted"/>
<dbReference type="SUPFAM" id="SSF51219">
    <property type="entry name" value="TRAP-like"/>
    <property type="match status" value="1"/>
</dbReference>
<dbReference type="AlphaFoldDB" id="A0A926N773"/>
<accession>A0A926N773</accession>
<dbReference type="Proteomes" id="UP000661691">
    <property type="component" value="Unassembled WGS sequence"/>
</dbReference>
<evidence type="ECO:0000313" key="2">
    <source>
        <dbReference type="Proteomes" id="UP000661691"/>
    </source>
</evidence>
<protein>
    <submittedName>
        <fullName evidence="1">AIM24 family protein</fullName>
    </submittedName>
</protein>
<evidence type="ECO:0000313" key="1">
    <source>
        <dbReference type="EMBL" id="MBD1370807.1"/>
    </source>
</evidence>